<keyword evidence="4" id="KW-1185">Reference proteome</keyword>
<proteinExistence type="predicted"/>
<dbReference type="InterPro" id="IPR022606">
    <property type="entry name" value="DUF2914"/>
</dbReference>
<accession>A0A2H3NPM0</accession>
<feature type="transmembrane region" description="Helical" evidence="1">
    <location>
        <begin position="7"/>
        <end position="26"/>
    </location>
</feature>
<dbReference type="Pfam" id="PF11141">
    <property type="entry name" value="DUF2914"/>
    <property type="match status" value="1"/>
</dbReference>
<name>A0A2H3NPM0_9BACT</name>
<organism evidence="3 4">
    <name type="scientific">Longimonas halophila</name>
    <dbReference type="NCBI Taxonomy" id="1469170"/>
    <lineage>
        <taxon>Bacteria</taxon>
        <taxon>Pseudomonadati</taxon>
        <taxon>Rhodothermota</taxon>
        <taxon>Rhodothermia</taxon>
        <taxon>Rhodothermales</taxon>
        <taxon>Salisaetaceae</taxon>
        <taxon>Longimonas</taxon>
    </lineage>
</organism>
<feature type="transmembrane region" description="Helical" evidence="1">
    <location>
        <begin position="71"/>
        <end position="94"/>
    </location>
</feature>
<keyword evidence="1" id="KW-0812">Transmembrane</keyword>
<dbReference type="OrthoDB" id="9779877at2"/>
<feature type="domain" description="DUF2914" evidence="2">
    <location>
        <begin position="276"/>
        <end position="345"/>
    </location>
</feature>
<dbReference type="Proteomes" id="UP000221024">
    <property type="component" value="Unassembled WGS sequence"/>
</dbReference>
<dbReference type="EMBL" id="PDEP01000002">
    <property type="protein sequence ID" value="PEN08900.1"/>
    <property type="molecule type" value="Genomic_DNA"/>
</dbReference>
<reference evidence="3 4" key="1">
    <citation type="submission" date="2017-10" db="EMBL/GenBank/DDBJ databases">
        <title>Draft genome of Longimonas halophila.</title>
        <authorList>
            <person name="Goh K.M."/>
            <person name="Shamsir M.S."/>
            <person name="Lim S.W."/>
        </authorList>
    </citation>
    <scope>NUCLEOTIDE SEQUENCE [LARGE SCALE GENOMIC DNA]</scope>
    <source>
        <strain evidence="3 4">KCTC 42399</strain>
    </source>
</reference>
<evidence type="ECO:0000313" key="4">
    <source>
        <dbReference type="Proteomes" id="UP000221024"/>
    </source>
</evidence>
<keyword evidence="1" id="KW-1133">Transmembrane helix</keyword>
<protein>
    <recommendedName>
        <fullName evidence="2">DUF2914 domain-containing protein</fullName>
    </recommendedName>
</protein>
<feature type="transmembrane region" description="Helical" evidence="1">
    <location>
        <begin position="127"/>
        <end position="149"/>
    </location>
</feature>
<comment type="caution">
    <text evidence="3">The sequence shown here is derived from an EMBL/GenBank/DDBJ whole genome shotgun (WGS) entry which is preliminary data.</text>
</comment>
<evidence type="ECO:0000256" key="1">
    <source>
        <dbReference type="SAM" id="Phobius"/>
    </source>
</evidence>
<feature type="transmembrane region" description="Helical" evidence="1">
    <location>
        <begin position="100"/>
        <end position="120"/>
    </location>
</feature>
<dbReference type="AlphaFoldDB" id="A0A2H3NPM0"/>
<sequence>MRRLYMRYADIAPAVFFGGGVFWDAMTLRRIDHTVDNLILGAYLVLLGGCIVLAALRMVQRLPAQPLLETIGPFSVSGVQFFMGGLFSAYVVYFTRSASLTASAVFLVILVGVLVANEFIWRDSINLVLMLGLYFLATFCFFTFFLPIVVGSMSYALFVAGGLLSLALVGGLAMLLDRWGAFESTQQLARTFAAMGALLVAMNIAYVQNWIPPVPLSMQAGNVYHNVEVTPDGYKLTYETPPWTRFWRRSSTPFAYAEGDSVYFFAAIFAPTALETGVVHHWQRRSLSDDTPTWQTTDRIPYTVQGGRMRGYRGYTFKSNITPGEWRIDVKTTGGRMLGRVHFEVVAASNADERTFQTRLYE</sequence>
<feature type="transmembrane region" description="Helical" evidence="1">
    <location>
        <begin position="38"/>
        <end position="59"/>
    </location>
</feature>
<evidence type="ECO:0000313" key="3">
    <source>
        <dbReference type="EMBL" id="PEN08900.1"/>
    </source>
</evidence>
<keyword evidence="1" id="KW-0472">Membrane</keyword>
<evidence type="ECO:0000259" key="2">
    <source>
        <dbReference type="Pfam" id="PF11141"/>
    </source>
</evidence>
<feature type="transmembrane region" description="Helical" evidence="1">
    <location>
        <begin position="188"/>
        <end position="207"/>
    </location>
</feature>
<feature type="transmembrane region" description="Helical" evidence="1">
    <location>
        <begin position="155"/>
        <end position="176"/>
    </location>
</feature>
<gene>
    <name evidence="3" type="ORF">CRI93_02595</name>
</gene>